<dbReference type="Gene3D" id="3.40.50.300">
    <property type="entry name" value="P-loop containing nucleotide triphosphate hydrolases"/>
    <property type="match status" value="1"/>
</dbReference>
<gene>
    <name evidence="6" type="ORF">GA0111570_103136</name>
</gene>
<dbReference type="AlphaFoldDB" id="A0A1G6GFU0"/>
<dbReference type="PANTHER" id="PTHR43869:SF1">
    <property type="entry name" value="GLYCINE BETAINE_PROLINE BETAINE TRANSPORT SYSTEM ATP-BINDING PROTEIN PROV"/>
    <property type="match status" value="1"/>
</dbReference>
<evidence type="ECO:0000259" key="5">
    <source>
        <dbReference type="PROSITE" id="PS50893"/>
    </source>
</evidence>
<evidence type="ECO:0000256" key="1">
    <source>
        <dbReference type="ARBA" id="ARBA00022448"/>
    </source>
</evidence>
<dbReference type="SMART" id="SM00382">
    <property type="entry name" value="AAA"/>
    <property type="match status" value="1"/>
</dbReference>
<reference evidence="6 7" key="1">
    <citation type="submission" date="2016-06" db="EMBL/GenBank/DDBJ databases">
        <authorList>
            <person name="Olsen C.W."/>
            <person name="Carey S."/>
            <person name="Hinshaw L."/>
            <person name="Karasin A.I."/>
        </authorList>
    </citation>
    <scope>NUCLEOTIDE SEQUENCE [LARGE SCALE GENOMIC DNA]</scope>
    <source>
        <strain evidence="6 7">LZ-22</strain>
    </source>
</reference>
<dbReference type="EMBL" id="FMYF01000003">
    <property type="protein sequence ID" value="SDB80820.1"/>
    <property type="molecule type" value="Genomic_DNA"/>
</dbReference>
<dbReference type="RefSeq" id="WP_092607521.1">
    <property type="nucleotide sequence ID" value="NZ_FMYF01000003.1"/>
</dbReference>
<evidence type="ECO:0000313" key="7">
    <source>
        <dbReference type="Proteomes" id="UP000199086"/>
    </source>
</evidence>
<sequence>MIRFDHVHKRFPDGTVAVEDFSLEVPSHQVAVLLGSSGCGKTTLMRMVNRMVDPTSGSVWIDDDNVADLDPVALRRRIGYVMQSAGLLPHRTVADNVATVPVLEGSPRRAARRRALELLELVGLDPGIADRYPSQLSGGQRQRVGVARALAADPNILLMDEPFGAVDPVVRRDLQRELQRIQADLGKTILFVTHDVDEAFLLGSNVLVLRKGAEVAQSGEPSQIMAHPADDFVAEFIGGPRRRLHTETRDGVQAVIDAEGRVTGFVDQGAG</sequence>
<evidence type="ECO:0000313" key="6">
    <source>
        <dbReference type="EMBL" id="SDB80820.1"/>
    </source>
</evidence>
<dbReference type="PROSITE" id="PS00211">
    <property type="entry name" value="ABC_TRANSPORTER_1"/>
    <property type="match status" value="1"/>
</dbReference>
<keyword evidence="7" id="KW-1185">Reference proteome</keyword>
<keyword evidence="3 6" id="KW-0067">ATP-binding</keyword>
<dbReference type="STRING" id="1577474.GA0111570_103136"/>
<dbReference type="InterPro" id="IPR051921">
    <property type="entry name" value="ABC_osmolyte_uptake_ATP-bind"/>
</dbReference>
<keyword evidence="2" id="KW-0547">Nucleotide-binding</keyword>
<evidence type="ECO:0000256" key="3">
    <source>
        <dbReference type="ARBA" id="ARBA00022840"/>
    </source>
</evidence>
<dbReference type="Proteomes" id="UP000199086">
    <property type="component" value="Unassembled WGS sequence"/>
</dbReference>
<dbReference type="InterPro" id="IPR003593">
    <property type="entry name" value="AAA+_ATPase"/>
</dbReference>
<dbReference type="FunFam" id="3.40.50.300:FF:000425">
    <property type="entry name" value="Probable ABC transporter, ATP-binding subunit"/>
    <property type="match status" value="1"/>
</dbReference>
<evidence type="ECO:0000256" key="2">
    <source>
        <dbReference type="ARBA" id="ARBA00022741"/>
    </source>
</evidence>
<proteinExistence type="predicted"/>
<dbReference type="Pfam" id="PF00005">
    <property type="entry name" value="ABC_tran"/>
    <property type="match status" value="1"/>
</dbReference>
<keyword evidence="1" id="KW-0813">Transport</keyword>
<dbReference type="InterPro" id="IPR003439">
    <property type="entry name" value="ABC_transporter-like_ATP-bd"/>
</dbReference>
<evidence type="ECO:0000256" key="4">
    <source>
        <dbReference type="ARBA" id="ARBA00066388"/>
    </source>
</evidence>
<name>A0A1G6GFU0_9ACTN</name>
<protein>
    <recommendedName>
        <fullName evidence="4">ABC-type quaternary amine transporter</fullName>
        <ecNumber evidence="4">7.6.2.9</ecNumber>
    </recommendedName>
</protein>
<feature type="domain" description="ABC transporter" evidence="5">
    <location>
        <begin position="2"/>
        <end position="237"/>
    </location>
</feature>
<dbReference type="GO" id="GO:0016887">
    <property type="term" value="F:ATP hydrolysis activity"/>
    <property type="evidence" value="ECO:0007669"/>
    <property type="project" value="InterPro"/>
</dbReference>
<organism evidence="6 7">
    <name type="scientific">Raineyella antarctica</name>
    <dbReference type="NCBI Taxonomy" id="1577474"/>
    <lineage>
        <taxon>Bacteria</taxon>
        <taxon>Bacillati</taxon>
        <taxon>Actinomycetota</taxon>
        <taxon>Actinomycetes</taxon>
        <taxon>Propionibacteriales</taxon>
        <taxon>Propionibacteriaceae</taxon>
        <taxon>Raineyella</taxon>
    </lineage>
</organism>
<dbReference type="PROSITE" id="PS50893">
    <property type="entry name" value="ABC_TRANSPORTER_2"/>
    <property type="match status" value="1"/>
</dbReference>
<dbReference type="PANTHER" id="PTHR43869">
    <property type="entry name" value="GLYCINE BETAINE/PROLINE BETAINE TRANSPORT SYSTEM ATP-BINDING PROTEIN PROV"/>
    <property type="match status" value="1"/>
</dbReference>
<dbReference type="EC" id="7.6.2.9" evidence="4"/>
<dbReference type="InterPro" id="IPR027417">
    <property type="entry name" value="P-loop_NTPase"/>
</dbReference>
<dbReference type="GO" id="GO:0005524">
    <property type="term" value="F:ATP binding"/>
    <property type="evidence" value="ECO:0007669"/>
    <property type="project" value="UniProtKB-KW"/>
</dbReference>
<accession>A0A1G6GFU0</accession>
<dbReference type="InterPro" id="IPR017871">
    <property type="entry name" value="ABC_transporter-like_CS"/>
</dbReference>
<dbReference type="OrthoDB" id="9802264at2"/>
<dbReference type="GO" id="GO:0015418">
    <property type="term" value="F:ABC-type quaternary ammonium compound transporting activity"/>
    <property type="evidence" value="ECO:0007669"/>
    <property type="project" value="UniProtKB-EC"/>
</dbReference>
<dbReference type="SUPFAM" id="SSF52540">
    <property type="entry name" value="P-loop containing nucleoside triphosphate hydrolases"/>
    <property type="match status" value="1"/>
</dbReference>